<evidence type="ECO:0000313" key="1">
    <source>
        <dbReference type="EMBL" id="GJJ07924.1"/>
    </source>
</evidence>
<sequence length="485" mass="55430">MHQILCTSDHLNEIFSYLSRHTCTVAARVCRLWFTHSIQSIWDTVSVNDTLRVLSPFDDDGFKQPLLPESWHRFFLYSKNIRQLKCHEIQHAALRQALLWRPNVDLLSSKLTLLKWDAPSEYIEYLPSLVTLTLQILQLELDTIKNTNTLDIFCKTIPLHSPSLRALEVSFPPADNDTQAISRSLGELFSLLSELVLIRLPPHCMTGELFTTLSRLHQLQALSLSQYSYSLYMDENIMEMLSKRRFDDDKESGKGIPFHSLEKLDIFDSDFMMVEALRRGLQLLKLADLTYLGTPDHTITSIESLHRTCPNIEKISIFADSLPFQAIRSLLKCPALVEIVLNSIVDADLEDIVTIATNRSSWKSITLPSVKPVSYHALIPFARNCPHLYKLNLTLDSTLGIPDPSALDVKFSSLTSLEGGLESPDFELAFFLSKIFSKPIEIIGYRSSWKTLEKLVNFIITTEIKNRTLEDENMLLRTQKCNHNF</sequence>
<name>A0AAV5A3U2_9AGAM</name>
<evidence type="ECO:0000313" key="2">
    <source>
        <dbReference type="Proteomes" id="UP001050691"/>
    </source>
</evidence>
<evidence type="ECO:0008006" key="3">
    <source>
        <dbReference type="Google" id="ProtNLM"/>
    </source>
</evidence>
<dbReference type="Gene3D" id="3.80.10.10">
    <property type="entry name" value="Ribonuclease Inhibitor"/>
    <property type="match status" value="1"/>
</dbReference>
<accession>A0AAV5A3U2</accession>
<reference evidence="1" key="1">
    <citation type="submission" date="2021-10" db="EMBL/GenBank/DDBJ databases">
        <title>De novo Genome Assembly of Clathrus columnatus (Basidiomycota, Fungi) Using Illumina and Nanopore Sequence Data.</title>
        <authorList>
            <person name="Ogiso-Tanaka E."/>
            <person name="Itagaki H."/>
            <person name="Hosoya T."/>
            <person name="Hosaka K."/>
        </authorList>
    </citation>
    <scope>NUCLEOTIDE SEQUENCE</scope>
    <source>
        <strain evidence="1">MO-923</strain>
    </source>
</reference>
<dbReference type="AlphaFoldDB" id="A0AAV5A3U2"/>
<dbReference type="Proteomes" id="UP001050691">
    <property type="component" value="Unassembled WGS sequence"/>
</dbReference>
<dbReference type="SUPFAM" id="SSF52047">
    <property type="entry name" value="RNI-like"/>
    <property type="match status" value="1"/>
</dbReference>
<comment type="caution">
    <text evidence="1">The sequence shown here is derived from an EMBL/GenBank/DDBJ whole genome shotgun (WGS) entry which is preliminary data.</text>
</comment>
<organism evidence="1 2">
    <name type="scientific">Clathrus columnatus</name>
    <dbReference type="NCBI Taxonomy" id="1419009"/>
    <lineage>
        <taxon>Eukaryota</taxon>
        <taxon>Fungi</taxon>
        <taxon>Dikarya</taxon>
        <taxon>Basidiomycota</taxon>
        <taxon>Agaricomycotina</taxon>
        <taxon>Agaricomycetes</taxon>
        <taxon>Phallomycetidae</taxon>
        <taxon>Phallales</taxon>
        <taxon>Clathraceae</taxon>
        <taxon>Clathrus</taxon>
    </lineage>
</organism>
<dbReference type="InterPro" id="IPR032675">
    <property type="entry name" value="LRR_dom_sf"/>
</dbReference>
<dbReference type="EMBL" id="BPWL01000002">
    <property type="protein sequence ID" value="GJJ07924.1"/>
    <property type="molecule type" value="Genomic_DNA"/>
</dbReference>
<proteinExistence type="predicted"/>
<protein>
    <recommendedName>
        <fullName evidence="3">F-box domain-containing protein</fullName>
    </recommendedName>
</protein>
<keyword evidence="2" id="KW-1185">Reference proteome</keyword>
<gene>
    <name evidence="1" type="ORF">Clacol_002131</name>
</gene>